<evidence type="ECO:0000259" key="1">
    <source>
        <dbReference type="PROSITE" id="PS51833"/>
    </source>
</evidence>
<gene>
    <name evidence="2" type="ORF">MJ923_19645</name>
</gene>
<dbReference type="SMART" id="SM00471">
    <property type="entry name" value="HDc"/>
    <property type="match status" value="1"/>
</dbReference>
<dbReference type="Gene3D" id="1.10.3210.10">
    <property type="entry name" value="Hypothetical protein af1432"/>
    <property type="match status" value="1"/>
</dbReference>
<sequence>MRLFNKLFNIRDNTIVERPRSLSGEGLAAKTAEAVARAQVRSSAAVVAQPAREEAHSPTVDVTALFYSLLFTGGKDTGGIANNLEKEVIANVEQALAQPSVIADKVLKLPHDIIELDKQLADPEVDTDEVLKYIKRDPVLSAEVLKLCNSPAFRRSSKDITSLQQAVVALGREQLRRFVTSVRVREVIEIKPIYYRRFGSEVWRHSLQVAYLASELTREEQDTAFMLGLLHDVGKIAIFQMLIDAFTKAEAGEQPRSWLFRQVMTSKSLLLSAVLVRSWQLPPLFARSLAALANPHNMPTDPLPKAIWTANHISECSMLWQAERIDEAQLVTLLERIGMDRETFDDLHEKLLQLAS</sequence>
<dbReference type="Pfam" id="PF08668">
    <property type="entry name" value="HDOD"/>
    <property type="match status" value="1"/>
</dbReference>
<dbReference type="AlphaFoldDB" id="A0AAJ1F2I3"/>
<name>A0AAJ1F2I3_9GAMM</name>
<evidence type="ECO:0000313" key="2">
    <source>
        <dbReference type="EMBL" id="MCH4296523.1"/>
    </source>
</evidence>
<dbReference type="EMBL" id="JAKUDL010000011">
    <property type="protein sequence ID" value="MCH4296523.1"/>
    <property type="molecule type" value="Genomic_DNA"/>
</dbReference>
<dbReference type="InterPro" id="IPR003607">
    <property type="entry name" value="HD/PDEase_dom"/>
</dbReference>
<dbReference type="RefSeq" id="WP_240592540.1">
    <property type="nucleotide sequence ID" value="NZ_JAKUDL010000011.1"/>
</dbReference>
<accession>A0AAJ1F2I3</accession>
<comment type="caution">
    <text evidence="2">The sequence shown here is derived from an EMBL/GenBank/DDBJ whole genome shotgun (WGS) entry which is preliminary data.</text>
</comment>
<dbReference type="InterPro" id="IPR052340">
    <property type="entry name" value="RNase_Y/CdgJ"/>
</dbReference>
<dbReference type="CDD" id="cd00077">
    <property type="entry name" value="HDc"/>
    <property type="match status" value="1"/>
</dbReference>
<feature type="domain" description="HDOD" evidence="1">
    <location>
        <begin position="106"/>
        <end position="295"/>
    </location>
</feature>
<keyword evidence="3" id="KW-1185">Reference proteome</keyword>
<dbReference type="PROSITE" id="PS51833">
    <property type="entry name" value="HDOD"/>
    <property type="match status" value="1"/>
</dbReference>
<organism evidence="2 3">
    <name type="scientific">Shewanella zhuhaiensis</name>
    <dbReference type="NCBI Taxonomy" id="2919576"/>
    <lineage>
        <taxon>Bacteria</taxon>
        <taxon>Pseudomonadati</taxon>
        <taxon>Pseudomonadota</taxon>
        <taxon>Gammaproteobacteria</taxon>
        <taxon>Alteromonadales</taxon>
        <taxon>Shewanellaceae</taxon>
        <taxon>Shewanella</taxon>
    </lineage>
</organism>
<dbReference type="InterPro" id="IPR013976">
    <property type="entry name" value="HDOD"/>
</dbReference>
<protein>
    <submittedName>
        <fullName evidence="2">HDOD domain-containing protein</fullName>
    </submittedName>
</protein>
<evidence type="ECO:0000313" key="3">
    <source>
        <dbReference type="Proteomes" id="UP001297581"/>
    </source>
</evidence>
<proteinExistence type="predicted"/>
<dbReference type="PANTHER" id="PTHR33525:SF6">
    <property type="entry name" value="HDOD DOMAIN-CONTAINING PROTEIN"/>
    <property type="match status" value="1"/>
</dbReference>
<reference evidence="2 3" key="1">
    <citation type="submission" date="2022-02" db="EMBL/GenBank/DDBJ databases">
        <title>The genome sequence of Shewanella sp. 3B26.</title>
        <authorList>
            <person name="Du J."/>
        </authorList>
    </citation>
    <scope>NUCLEOTIDE SEQUENCE [LARGE SCALE GENOMIC DNA]</scope>
    <source>
        <strain evidence="2 3">3B26</strain>
    </source>
</reference>
<dbReference type="SUPFAM" id="SSF109604">
    <property type="entry name" value="HD-domain/PDEase-like"/>
    <property type="match status" value="1"/>
</dbReference>
<dbReference type="Proteomes" id="UP001297581">
    <property type="component" value="Unassembled WGS sequence"/>
</dbReference>
<dbReference type="PANTHER" id="PTHR33525">
    <property type="match status" value="1"/>
</dbReference>